<reference evidence="1" key="1">
    <citation type="submission" date="2023-06" db="EMBL/GenBank/DDBJ databases">
        <authorList>
            <person name="Kurt Z."/>
        </authorList>
    </citation>
    <scope>NUCLEOTIDE SEQUENCE</scope>
</reference>
<comment type="caution">
    <text evidence="1">The sequence shown here is derived from an EMBL/GenBank/DDBJ whole genome shotgun (WGS) entry which is preliminary data.</text>
</comment>
<dbReference type="Proteomes" id="UP001642409">
    <property type="component" value="Unassembled WGS sequence"/>
</dbReference>
<name>A0AA86TTP3_9EUKA</name>
<dbReference type="EMBL" id="CATOUU010000851">
    <property type="protein sequence ID" value="CAI9954879.1"/>
    <property type="molecule type" value="Genomic_DNA"/>
</dbReference>
<dbReference type="EMBL" id="CAXDID020000206">
    <property type="protein sequence ID" value="CAL6055570.1"/>
    <property type="molecule type" value="Genomic_DNA"/>
</dbReference>
<gene>
    <name evidence="1" type="ORF">HINF_LOCUS16079</name>
    <name evidence="2" type="ORF">HINF_LOCUS42524</name>
    <name evidence="3" type="ORF">HINF_LOCUS46610</name>
    <name evidence="4" type="ORF">HINF_LOCUS71009</name>
</gene>
<evidence type="ECO:0000313" key="3">
    <source>
        <dbReference type="EMBL" id="CAL6055570.1"/>
    </source>
</evidence>
<reference evidence="3 5" key="2">
    <citation type="submission" date="2024-07" db="EMBL/GenBank/DDBJ databases">
        <authorList>
            <person name="Akdeniz Z."/>
        </authorList>
    </citation>
    <scope>NUCLEOTIDE SEQUENCE [LARGE SCALE GENOMIC DNA]</scope>
</reference>
<evidence type="ECO:0000313" key="1">
    <source>
        <dbReference type="EMBL" id="CAI9928434.1"/>
    </source>
</evidence>
<proteinExistence type="predicted"/>
<dbReference type="EMBL" id="CATOUU010000396">
    <property type="protein sequence ID" value="CAI9928434.1"/>
    <property type="molecule type" value="Genomic_DNA"/>
</dbReference>
<evidence type="ECO:0000313" key="2">
    <source>
        <dbReference type="EMBL" id="CAI9954879.1"/>
    </source>
</evidence>
<dbReference type="EMBL" id="CAXDID020000540">
    <property type="protein sequence ID" value="CAL6101195.1"/>
    <property type="molecule type" value="Genomic_DNA"/>
</dbReference>
<dbReference type="AlphaFoldDB" id="A0AA86TTP3"/>
<keyword evidence="5" id="KW-1185">Reference proteome</keyword>
<accession>A0AA86TTP3</accession>
<organism evidence="1">
    <name type="scientific">Hexamita inflata</name>
    <dbReference type="NCBI Taxonomy" id="28002"/>
    <lineage>
        <taxon>Eukaryota</taxon>
        <taxon>Metamonada</taxon>
        <taxon>Diplomonadida</taxon>
        <taxon>Hexamitidae</taxon>
        <taxon>Hexamitinae</taxon>
        <taxon>Hexamita</taxon>
    </lineage>
</organism>
<evidence type="ECO:0000313" key="4">
    <source>
        <dbReference type="EMBL" id="CAL6101195.1"/>
    </source>
</evidence>
<sequence length="100" mass="11497">MTVNGILKSGPSIQTSFDKINDLKQFGSQIQTTNPNLESVLIMDVLIENFQQARQYHIVEVLILNQLGEFNLGIIQDIEDRLNLLLVIIDWFQMIIQIQI</sequence>
<evidence type="ECO:0000313" key="5">
    <source>
        <dbReference type="Proteomes" id="UP001642409"/>
    </source>
</evidence>
<protein>
    <submittedName>
        <fullName evidence="3">Hypothetical_protein</fullName>
    </submittedName>
</protein>